<dbReference type="NCBIfam" id="TIGR03961">
    <property type="entry name" value="rSAM_PTO1314"/>
    <property type="match status" value="1"/>
</dbReference>
<dbReference type="Gene3D" id="3.20.20.70">
    <property type="entry name" value="Aldolase class I"/>
    <property type="match status" value="1"/>
</dbReference>
<dbReference type="GO" id="GO:0003824">
    <property type="term" value="F:catalytic activity"/>
    <property type="evidence" value="ECO:0007669"/>
    <property type="project" value="InterPro"/>
</dbReference>
<keyword evidence="7" id="KW-1185">Reference proteome</keyword>
<dbReference type="SFLD" id="SFLDS00029">
    <property type="entry name" value="Radical_SAM"/>
    <property type="match status" value="1"/>
</dbReference>
<accession>A0A6A9QEW9</accession>
<evidence type="ECO:0000313" key="7">
    <source>
        <dbReference type="Proteomes" id="UP000440125"/>
    </source>
</evidence>
<evidence type="ECO:0000259" key="5">
    <source>
        <dbReference type="PROSITE" id="PS51918"/>
    </source>
</evidence>
<dbReference type="InterPro" id="IPR023863">
    <property type="entry name" value="rSAM_PTO1314"/>
</dbReference>
<dbReference type="PANTHER" id="PTHR11228:SF7">
    <property type="entry name" value="PQQA PEPTIDE CYCLASE"/>
    <property type="match status" value="1"/>
</dbReference>
<dbReference type="CDD" id="cd01335">
    <property type="entry name" value="Radical_SAM"/>
    <property type="match status" value="1"/>
</dbReference>
<evidence type="ECO:0000256" key="3">
    <source>
        <dbReference type="ARBA" id="ARBA00023004"/>
    </source>
</evidence>
<keyword evidence="4" id="KW-0411">Iron-sulfur</keyword>
<sequence>MAKVKPFISTGILRLFNRKKLPVIAGHKLLYSCNLKCKMCPFWRRKDEKLLTLEEERMMLRKLSELGVIFMGFEGGEPLLRKDLPEILKESHERFHTSLVTNGLLLKARFNEIKKYLDYLFVSLDGIGETHDEIRGVKGSFNKTLEGIKIAKEEVSLAISTTLTRENLDEAEKIVNLAEELDVLVNFQVAYDYSTADKMSPEKEKLRKVLERLLYLKKEGKPIMNTKEYFEAILNSWYKGVPWTCKPWLTINIDPQGRIVLPCYVLNEYTGSKRIWEIDIKSLWESYDWKKYESCNKCALSCYLEPSIFTWSNFSIVKERIIDGMISIISTSLGF</sequence>
<dbReference type="GO" id="GO:0046872">
    <property type="term" value="F:metal ion binding"/>
    <property type="evidence" value="ECO:0007669"/>
    <property type="project" value="UniProtKB-KW"/>
</dbReference>
<evidence type="ECO:0000256" key="1">
    <source>
        <dbReference type="ARBA" id="ARBA00022691"/>
    </source>
</evidence>
<gene>
    <name evidence="6" type="ORF">D1867_06065</name>
</gene>
<keyword evidence="1" id="KW-0949">S-adenosyl-L-methionine</keyword>
<dbReference type="InterPro" id="IPR022563">
    <property type="entry name" value="DUF3463"/>
</dbReference>
<evidence type="ECO:0000256" key="2">
    <source>
        <dbReference type="ARBA" id="ARBA00022723"/>
    </source>
</evidence>
<comment type="caution">
    <text evidence="6">The sequence shown here is derived from an EMBL/GenBank/DDBJ whole genome shotgun (WGS) entry which is preliminary data.</text>
</comment>
<dbReference type="PROSITE" id="PS51918">
    <property type="entry name" value="RADICAL_SAM"/>
    <property type="match status" value="1"/>
</dbReference>
<protein>
    <submittedName>
        <fullName evidence="6">PTO1314 family radical SAM protein</fullName>
    </submittedName>
</protein>
<dbReference type="InterPro" id="IPR050377">
    <property type="entry name" value="Radical_SAM_PqqE_MftC-like"/>
</dbReference>
<dbReference type="PANTHER" id="PTHR11228">
    <property type="entry name" value="RADICAL SAM DOMAIN PROTEIN"/>
    <property type="match status" value="1"/>
</dbReference>
<dbReference type="InterPro" id="IPR013785">
    <property type="entry name" value="Aldolase_TIM"/>
</dbReference>
<dbReference type="AlphaFoldDB" id="A0A6A9QEW9"/>
<dbReference type="InterPro" id="IPR007197">
    <property type="entry name" value="rSAM"/>
</dbReference>
<evidence type="ECO:0000313" key="6">
    <source>
        <dbReference type="EMBL" id="MUM64815.1"/>
    </source>
</evidence>
<dbReference type="EMBL" id="WFIY01000004">
    <property type="protein sequence ID" value="MUM64815.1"/>
    <property type="molecule type" value="Genomic_DNA"/>
</dbReference>
<reference evidence="6 7" key="1">
    <citation type="submission" date="2019-10" db="EMBL/GenBank/DDBJ databases">
        <title>Genome Sequences from Six Type Strain Members of the Archaeal Family Sulfolobaceae: Acidianus ambivalens, Acidianus infernus, Metallosphaera prunae, Stygiolobus azoricus, Sulfolobus metallicus, and Sulfurisphaera ohwakuensis.</title>
        <authorList>
            <person name="Counts J.A."/>
            <person name="Kelly R.M."/>
        </authorList>
    </citation>
    <scope>NUCLEOTIDE SEQUENCE [LARGE SCALE GENOMIC DNA]</scope>
    <source>
        <strain evidence="6 7">DSM 3191</strain>
    </source>
</reference>
<organism evidence="6 7">
    <name type="scientific">Acidianus infernus</name>
    <dbReference type="NCBI Taxonomy" id="12915"/>
    <lineage>
        <taxon>Archaea</taxon>
        <taxon>Thermoproteota</taxon>
        <taxon>Thermoprotei</taxon>
        <taxon>Sulfolobales</taxon>
        <taxon>Sulfolobaceae</taxon>
        <taxon>Acidianus</taxon>
    </lineage>
</organism>
<dbReference type="Pfam" id="PF11946">
    <property type="entry name" value="DUF3463"/>
    <property type="match status" value="1"/>
</dbReference>
<dbReference type="SFLD" id="SFLDG01067">
    <property type="entry name" value="SPASM/twitch_domain_containing"/>
    <property type="match status" value="1"/>
</dbReference>
<keyword evidence="3" id="KW-0408">Iron</keyword>
<dbReference type="Proteomes" id="UP000440125">
    <property type="component" value="Unassembled WGS sequence"/>
</dbReference>
<dbReference type="Pfam" id="PF04055">
    <property type="entry name" value="Radical_SAM"/>
    <property type="match status" value="1"/>
</dbReference>
<dbReference type="InterPro" id="IPR058240">
    <property type="entry name" value="rSAM_sf"/>
</dbReference>
<feature type="domain" description="Radical SAM core" evidence="5">
    <location>
        <begin position="19"/>
        <end position="227"/>
    </location>
</feature>
<dbReference type="SUPFAM" id="SSF102114">
    <property type="entry name" value="Radical SAM enzymes"/>
    <property type="match status" value="1"/>
</dbReference>
<dbReference type="GO" id="GO:0051539">
    <property type="term" value="F:4 iron, 4 sulfur cluster binding"/>
    <property type="evidence" value="ECO:0007669"/>
    <property type="project" value="UniProtKB-KW"/>
</dbReference>
<dbReference type="RefSeq" id="WP_155863205.1">
    <property type="nucleotide sequence ID" value="NZ_WFIY01000004.1"/>
</dbReference>
<dbReference type="GO" id="GO:0006783">
    <property type="term" value="P:heme biosynthetic process"/>
    <property type="evidence" value="ECO:0007669"/>
    <property type="project" value="TreeGrafter"/>
</dbReference>
<name>A0A6A9QEW9_ACIIN</name>
<keyword evidence="2" id="KW-0479">Metal-binding</keyword>
<evidence type="ECO:0000256" key="4">
    <source>
        <dbReference type="ARBA" id="ARBA00023014"/>
    </source>
</evidence>
<dbReference type="OrthoDB" id="5620at2157"/>
<proteinExistence type="predicted"/>